<dbReference type="eggNOG" id="ENOG5033KNH">
    <property type="taxonomic scope" value="Bacteria"/>
</dbReference>
<dbReference type="PROSITE" id="PS51257">
    <property type="entry name" value="PROKAR_LIPOPROTEIN"/>
    <property type="match status" value="1"/>
</dbReference>
<reference evidence="3" key="2">
    <citation type="submission" date="2011-02" db="EMBL/GenBank/DDBJ databases">
        <title>The complete genome of Fluviicola taffensis DSM 16823.</title>
        <authorList>
            <consortium name="US DOE Joint Genome Institute (JGI-PGF)"/>
            <person name="Lucas S."/>
            <person name="Copeland A."/>
            <person name="Lapidus A."/>
            <person name="Bruce D."/>
            <person name="Goodwin L."/>
            <person name="Pitluck S."/>
            <person name="Kyrpides N."/>
            <person name="Mavromatis K."/>
            <person name="Ivanova N."/>
            <person name="Mikhailova N."/>
            <person name="Pagani I."/>
            <person name="Chertkov O."/>
            <person name="Detter J.C."/>
            <person name="Han C."/>
            <person name="Tapia R."/>
            <person name="Land M."/>
            <person name="Hauser L."/>
            <person name="Markowitz V."/>
            <person name="Cheng J.-F."/>
            <person name="Hugenholtz P."/>
            <person name="Woyke T."/>
            <person name="Wu D."/>
            <person name="Tindall B."/>
            <person name="Pomrenke H.G."/>
            <person name="Brambilla E."/>
            <person name="Klenk H.-P."/>
            <person name="Eisen J.A."/>
        </authorList>
    </citation>
    <scope>NUCLEOTIDE SEQUENCE [LARGE SCALE GENOMIC DNA]</scope>
    <source>
        <strain evidence="3">DSM 16823 / RW262 / RW262</strain>
    </source>
</reference>
<evidence type="ECO:0000256" key="1">
    <source>
        <dbReference type="SAM" id="MobiDB-lite"/>
    </source>
</evidence>
<evidence type="ECO:0000313" key="2">
    <source>
        <dbReference type="EMBL" id="AEA42379.1"/>
    </source>
</evidence>
<dbReference type="AlphaFoldDB" id="F2IE61"/>
<dbReference type="Proteomes" id="UP000007463">
    <property type="component" value="Chromosome"/>
</dbReference>
<dbReference type="EMBL" id="CP002542">
    <property type="protein sequence ID" value="AEA42379.1"/>
    <property type="molecule type" value="Genomic_DNA"/>
</dbReference>
<evidence type="ECO:0008006" key="4">
    <source>
        <dbReference type="Google" id="ProtNLM"/>
    </source>
</evidence>
<dbReference type="RefSeq" id="WP_013685153.1">
    <property type="nucleotide sequence ID" value="NC_015321.1"/>
</dbReference>
<dbReference type="HOGENOM" id="CLU_1692905_0_0_10"/>
<name>F2IE61_FLUTR</name>
<dbReference type="KEGG" id="fte:Fluta_0371"/>
<gene>
    <name evidence="2" type="ordered locus">Fluta_0371</name>
</gene>
<reference evidence="2 3" key="1">
    <citation type="journal article" date="2011" name="Stand. Genomic Sci.">
        <title>Complete genome sequence of the gliding freshwater bacterium Fluviicola taffensis type strain (RW262).</title>
        <authorList>
            <person name="Woyke T."/>
            <person name="Chertkov O."/>
            <person name="Lapidus A."/>
            <person name="Nolan M."/>
            <person name="Lucas S."/>
            <person name="Del Rio T.G."/>
            <person name="Tice H."/>
            <person name="Cheng J.F."/>
            <person name="Tapia R."/>
            <person name="Han C."/>
            <person name="Goodwin L."/>
            <person name="Pitluck S."/>
            <person name="Liolios K."/>
            <person name="Pagani I."/>
            <person name="Ivanova N."/>
            <person name="Huntemann M."/>
            <person name="Mavromatis K."/>
            <person name="Mikhailova N."/>
            <person name="Pati A."/>
            <person name="Chen A."/>
            <person name="Palaniappan K."/>
            <person name="Land M."/>
            <person name="Hauser L."/>
            <person name="Brambilla E.M."/>
            <person name="Rohde M."/>
            <person name="Mwirichia R."/>
            <person name="Sikorski J."/>
            <person name="Tindall B.J."/>
            <person name="Goker M."/>
            <person name="Bristow J."/>
            <person name="Eisen J.A."/>
            <person name="Markowitz V."/>
            <person name="Hugenholtz P."/>
            <person name="Klenk H.P."/>
            <person name="Kyrpides N.C."/>
        </authorList>
    </citation>
    <scope>NUCLEOTIDE SEQUENCE [LARGE SCALE GENOMIC DNA]</scope>
    <source>
        <strain evidence="3">DSM 16823 / RW262 / RW262</strain>
    </source>
</reference>
<protein>
    <recommendedName>
        <fullName evidence="4">Lipoprotein</fullName>
    </recommendedName>
</protein>
<accession>F2IE61</accession>
<evidence type="ECO:0000313" key="3">
    <source>
        <dbReference type="Proteomes" id="UP000007463"/>
    </source>
</evidence>
<keyword evidence="3" id="KW-1185">Reference proteome</keyword>
<sequence precursor="true">MNRSKILVAIILSSILFSCDDPAEEKQIVEPKVEAPSHEERPEKESKPTKKVAETHVKLSNTEDKLIDQIWKLPEVVSLSEKIKLESKGKRSLVGRISSTPSDDQEYYGVSVSEDNGEALATYFEFRIYPDKSIYYYDPINDEELSLKEWRAEKK</sequence>
<organism evidence="2 3">
    <name type="scientific">Fluviicola taffensis (strain DSM 16823 / NCIMB 13979 / RW262)</name>
    <dbReference type="NCBI Taxonomy" id="755732"/>
    <lineage>
        <taxon>Bacteria</taxon>
        <taxon>Pseudomonadati</taxon>
        <taxon>Bacteroidota</taxon>
        <taxon>Flavobacteriia</taxon>
        <taxon>Flavobacteriales</taxon>
        <taxon>Crocinitomicaceae</taxon>
        <taxon>Fluviicola</taxon>
    </lineage>
</organism>
<feature type="region of interest" description="Disordered" evidence="1">
    <location>
        <begin position="27"/>
        <end position="53"/>
    </location>
</feature>
<dbReference type="OrthoDB" id="770741at2"/>
<proteinExistence type="predicted"/>